<sequence length="171" mass="18345">MTLMKTFPAPRCVLAMIGFSDSNISIILQLASCSPPALPLGPNWAAFICNPSCRLSLIKPLLSDSEVLPRNAVLPLPAAASRAAILEQCAALPCPASELSRIFGISPRMDRSKAVMRSSPPAGLYPPDQRPIAVPFQQIMEVTQPSIASLTISPTPGCKRQTRYPRITPLP</sequence>
<organism evidence="1 2">
    <name type="scientific">Hyaloscypha variabilis (strain UAMH 11265 / GT02V1 / F)</name>
    <name type="common">Meliniomyces variabilis</name>
    <dbReference type="NCBI Taxonomy" id="1149755"/>
    <lineage>
        <taxon>Eukaryota</taxon>
        <taxon>Fungi</taxon>
        <taxon>Dikarya</taxon>
        <taxon>Ascomycota</taxon>
        <taxon>Pezizomycotina</taxon>
        <taxon>Leotiomycetes</taxon>
        <taxon>Helotiales</taxon>
        <taxon>Hyaloscyphaceae</taxon>
        <taxon>Hyaloscypha</taxon>
        <taxon>Hyaloscypha variabilis</taxon>
    </lineage>
</organism>
<accession>A0A2J6R9G4</accession>
<dbReference type="Proteomes" id="UP000235786">
    <property type="component" value="Unassembled WGS sequence"/>
</dbReference>
<dbReference type="EMBL" id="KZ613952">
    <property type="protein sequence ID" value="PMD35157.1"/>
    <property type="molecule type" value="Genomic_DNA"/>
</dbReference>
<gene>
    <name evidence="1" type="ORF">L207DRAFT_107664</name>
</gene>
<evidence type="ECO:0000313" key="2">
    <source>
        <dbReference type="Proteomes" id="UP000235786"/>
    </source>
</evidence>
<name>A0A2J6R9G4_HYAVF</name>
<keyword evidence="2" id="KW-1185">Reference proteome</keyword>
<proteinExistence type="predicted"/>
<dbReference type="AlphaFoldDB" id="A0A2J6R9G4"/>
<evidence type="ECO:0000313" key="1">
    <source>
        <dbReference type="EMBL" id="PMD35157.1"/>
    </source>
</evidence>
<protein>
    <submittedName>
        <fullName evidence="1">Uncharacterized protein</fullName>
    </submittedName>
</protein>
<reference evidence="1 2" key="1">
    <citation type="submission" date="2016-04" db="EMBL/GenBank/DDBJ databases">
        <title>A degradative enzymes factory behind the ericoid mycorrhizal symbiosis.</title>
        <authorList>
            <consortium name="DOE Joint Genome Institute"/>
            <person name="Martino E."/>
            <person name="Morin E."/>
            <person name="Grelet G."/>
            <person name="Kuo A."/>
            <person name="Kohler A."/>
            <person name="Daghino S."/>
            <person name="Barry K."/>
            <person name="Choi C."/>
            <person name="Cichocki N."/>
            <person name="Clum A."/>
            <person name="Copeland A."/>
            <person name="Hainaut M."/>
            <person name="Haridas S."/>
            <person name="Labutti K."/>
            <person name="Lindquist E."/>
            <person name="Lipzen A."/>
            <person name="Khouja H.-R."/>
            <person name="Murat C."/>
            <person name="Ohm R."/>
            <person name="Olson A."/>
            <person name="Spatafora J."/>
            <person name="Veneault-Fourrey C."/>
            <person name="Henrissat B."/>
            <person name="Grigoriev I."/>
            <person name="Martin F."/>
            <person name="Perotto S."/>
        </authorList>
    </citation>
    <scope>NUCLEOTIDE SEQUENCE [LARGE SCALE GENOMIC DNA]</scope>
    <source>
        <strain evidence="1 2">F</strain>
    </source>
</reference>